<dbReference type="GO" id="GO:0032259">
    <property type="term" value="P:methylation"/>
    <property type="evidence" value="ECO:0007669"/>
    <property type="project" value="UniProtKB-KW"/>
</dbReference>
<dbReference type="SUPFAM" id="SSF88697">
    <property type="entry name" value="PUA domain-like"/>
    <property type="match status" value="1"/>
</dbReference>
<comment type="catalytic activity">
    <reaction evidence="9 10">
        <text>uridine(1498) in 16S rRNA + S-adenosyl-L-methionine = N(3)-methyluridine(1498) in 16S rRNA + S-adenosyl-L-homocysteine + H(+)</text>
        <dbReference type="Rhea" id="RHEA:42920"/>
        <dbReference type="Rhea" id="RHEA-COMP:10283"/>
        <dbReference type="Rhea" id="RHEA-COMP:10284"/>
        <dbReference type="ChEBI" id="CHEBI:15378"/>
        <dbReference type="ChEBI" id="CHEBI:57856"/>
        <dbReference type="ChEBI" id="CHEBI:59789"/>
        <dbReference type="ChEBI" id="CHEBI:65315"/>
        <dbReference type="ChEBI" id="CHEBI:74502"/>
        <dbReference type="EC" id="2.1.1.193"/>
    </reaction>
</comment>
<comment type="similarity">
    <text evidence="2 10">Belongs to the RNA methyltransferase RsmE family.</text>
</comment>
<dbReference type="Pfam" id="PF04452">
    <property type="entry name" value="Methyltrans_RNA"/>
    <property type="match status" value="1"/>
</dbReference>
<keyword evidence="5 10" id="KW-0489">Methyltransferase</keyword>
<proteinExistence type="inferred from homology"/>
<dbReference type="Pfam" id="PF20260">
    <property type="entry name" value="PUA_4"/>
    <property type="match status" value="1"/>
</dbReference>
<evidence type="ECO:0000313" key="13">
    <source>
        <dbReference type="EMBL" id="MFD2697166.1"/>
    </source>
</evidence>
<dbReference type="PANTHER" id="PTHR30027">
    <property type="entry name" value="RIBOSOMAL RNA SMALL SUBUNIT METHYLTRANSFERASE E"/>
    <property type="match status" value="1"/>
</dbReference>
<dbReference type="GO" id="GO:0008168">
    <property type="term" value="F:methyltransferase activity"/>
    <property type="evidence" value="ECO:0007669"/>
    <property type="project" value="UniProtKB-KW"/>
</dbReference>
<dbReference type="PIRSF" id="PIRSF015601">
    <property type="entry name" value="MTase_slr0722"/>
    <property type="match status" value="1"/>
</dbReference>
<reference evidence="14" key="1">
    <citation type="journal article" date="2019" name="Int. J. Syst. Evol. Microbiol.">
        <title>The Global Catalogue of Microorganisms (GCM) 10K type strain sequencing project: providing services to taxonomists for standard genome sequencing and annotation.</title>
        <authorList>
            <consortium name="The Broad Institute Genomics Platform"/>
            <consortium name="The Broad Institute Genome Sequencing Center for Infectious Disease"/>
            <person name="Wu L."/>
            <person name="Ma J."/>
        </authorList>
    </citation>
    <scope>NUCLEOTIDE SEQUENCE [LARGE SCALE GENOMIC DNA]</scope>
    <source>
        <strain evidence="14">KCTC 42255</strain>
    </source>
</reference>
<feature type="domain" description="Ribosomal RNA small subunit methyltransferase E methyltransferase" evidence="11">
    <location>
        <begin position="74"/>
        <end position="226"/>
    </location>
</feature>
<evidence type="ECO:0000256" key="6">
    <source>
        <dbReference type="ARBA" id="ARBA00022679"/>
    </source>
</evidence>
<protein>
    <recommendedName>
        <fullName evidence="10">Ribosomal RNA small subunit methyltransferase E</fullName>
        <ecNumber evidence="10">2.1.1.193</ecNumber>
    </recommendedName>
</protein>
<dbReference type="InterPro" id="IPR046887">
    <property type="entry name" value="RsmE_PUA-like"/>
</dbReference>
<keyword evidence="3 10" id="KW-0963">Cytoplasm</keyword>
<evidence type="ECO:0000256" key="4">
    <source>
        <dbReference type="ARBA" id="ARBA00022552"/>
    </source>
</evidence>
<keyword evidence="14" id="KW-1185">Reference proteome</keyword>
<evidence type="ECO:0000256" key="7">
    <source>
        <dbReference type="ARBA" id="ARBA00022691"/>
    </source>
</evidence>
<keyword evidence="4 10" id="KW-0698">rRNA processing</keyword>
<dbReference type="InterPro" id="IPR029026">
    <property type="entry name" value="tRNA_m1G_MTases_N"/>
</dbReference>
<comment type="subcellular location">
    <subcellularLocation>
        <location evidence="1 10">Cytoplasm</location>
    </subcellularLocation>
</comment>
<dbReference type="CDD" id="cd18084">
    <property type="entry name" value="RsmE-like"/>
    <property type="match status" value="1"/>
</dbReference>
<dbReference type="NCBIfam" id="NF008702">
    <property type="entry name" value="PRK11713.6-1"/>
    <property type="match status" value="1"/>
</dbReference>
<evidence type="ECO:0000313" key="14">
    <source>
        <dbReference type="Proteomes" id="UP001597357"/>
    </source>
</evidence>
<evidence type="ECO:0000256" key="8">
    <source>
        <dbReference type="ARBA" id="ARBA00025699"/>
    </source>
</evidence>
<name>A0ABW5SBG4_9FLAO</name>
<evidence type="ECO:0000256" key="2">
    <source>
        <dbReference type="ARBA" id="ARBA00005528"/>
    </source>
</evidence>
<dbReference type="NCBIfam" id="TIGR00046">
    <property type="entry name" value="RsmE family RNA methyltransferase"/>
    <property type="match status" value="1"/>
</dbReference>
<dbReference type="Gene3D" id="3.40.1280.10">
    <property type="match status" value="1"/>
</dbReference>
<accession>A0ABW5SBG4</accession>
<keyword evidence="6 10" id="KW-0808">Transferase</keyword>
<gene>
    <name evidence="13" type="ORF">ACFSQ0_04105</name>
</gene>
<dbReference type="SUPFAM" id="SSF75217">
    <property type="entry name" value="alpha/beta knot"/>
    <property type="match status" value="1"/>
</dbReference>
<evidence type="ECO:0000256" key="1">
    <source>
        <dbReference type="ARBA" id="ARBA00004496"/>
    </source>
</evidence>
<organism evidence="13 14">
    <name type="scientific">Mesonia sediminis</name>
    <dbReference type="NCBI Taxonomy" id="1703946"/>
    <lineage>
        <taxon>Bacteria</taxon>
        <taxon>Pseudomonadati</taxon>
        <taxon>Bacteroidota</taxon>
        <taxon>Flavobacteriia</taxon>
        <taxon>Flavobacteriales</taxon>
        <taxon>Flavobacteriaceae</taxon>
        <taxon>Mesonia</taxon>
    </lineage>
</organism>
<dbReference type="Gene3D" id="2.40.240.20">
    <property type="entry name" value="Hypothetical PUA domain-like, domain 1"/>
    <property type="match status" value="1"/>
</dbReference>
<evidence type="ECO:0000256" key="9">
    <source>
        <dbReference type="ARBA" id="ARBA00047944"/>
    </source>
</evidence>
<feature type="domain" description="Ribosomal RNA small subunit methyltransferase E PUA-like" evidence="12">
    <location>
        <begin position="21"/>
        <end position="60"/>
    </location>
</feature>
<evidence type="ECO:0000256" key="10">
    <source>
        <dbReference type="PIRNR" id="PIRNR015601"/>
    </source>
</evidence>
<dbReference type="PANTHER" id="PTHR30027:SF3">
    <property type="entry name" value="16S RRNA (URACIL(1498)-N(3))-METHYLTRANSFERASE"/>
    <property type="match status" value="1"/>
</dbReference>
<comment type="caution">
    <text evidence="13">The sequence shown here is derived from an EMBL/GenBank/DDBJ whole genome shotgun (WGS) entry which is preliminary data.</text>
</comment>
<dbReference type="InterPro" id="IPR046886">
    <property type="entry name" value="RsmE_MTase_dom"/>
</dbReference>
<dbReference type="RefSeq" id="WP_379044518.1">
    <property type="nucleotide sequence ID" value="NZ_JBHULZ010000023.1"/>
</dbReference>
<evidence type="ECO:0000259" key="12">
    <source>
        <dbReference type="Pfam" id="PF20260"/>
    </source>
</evidence>
<keyword evidence="7 10" id="KW-0949">S-adenosyl-L-methionine</keyword>
<dbReference type="EMBL" id="JBHULZ010000023">
    <property type="protein sequence ID" value="MFD2697166.1"/>
    <property type="molecule type" value="Genomic_DNA"/>
</dbReference>
<evidence type="ECO:0000259" key="11">
    <source>
        <dbReference type="Pfam" id="PF04452"/>
    </source>
</evidence>
<dbReference type="EC" id="2.1.1.193" evidence="10"/>
<evidence type="ECO:0000256" key="5">
    <source>
        <dbReference type="ARBA" id="ARBA00022603"/>
    </source>
</evidence>
<dbReference type="Proteomes" id="UP001597357">
    <property type="component" value="Unassembled WGS sequence"/>
</dbReference>
<dbReference type="InterPro" id="IPR029028">
    <property type="entry name" value="Alpha/beta_knot_MTases"/>
</dbReference>
<evidence type="ECO:0000256" key="3">
    <source>
        <dbReference type="ARBA" id="ARBA00022490"/>
    </source>
</evidence>
<sequence length="234" mass="26953">MQLFYLDHIQPQDTHFYFNVEEHKHLVRVLRKNEGDLVHVTNGKGYMFKAELIEIASKKTKAKVLSVTQAPPRKYNLHLAIAPTKMNDRIEWFLEKATEIGIDRISFILCDHSERKKIKLERYQRVLVSALKQSLHYKLPEVSELVPFSKFIQSAKATHQFIAHCYDEEKILLSQSIKLQEDYLLLIGPEGDFSTAEVQQAINQGFKPVSLGKSRLRTETAGIVGVHTFALLHE</sequence>
<dbReference type="InterPro" id="IPR006700">
    <property type="entry name" value="RsmE"/>
</dbReference>
<comment type="function">
    <text evidence="8 10">Specifically methylates the N3 position of the uracil ring of uridine 1498 (m3U1498) in 16S rRNA. Acts on the fully assembled 30S ribosomal subunit.</text>
</comment>
<dbReference type="InterPro" id="IPR015947">
    <property type="entry name" value="PUA-like_sf"/>
</dbReference>